<evidence type="ECO:0000256" key="1">
    <source>
        <dbReference type="SAM" id="MobiDB-lite"/>
    </source>
</evidence>
<accession>A0ABN7SFA2</accession>
<gene>
    <name evidence="2" type="ORF">OKIOD_LOCUS7741</name>
</gene>
<evidence type="ECO:0000313" key="3">
    <source>
        <dbReference type="Proteomes" id="UP001158576"/>
    </source>
</evidence>
<feature type="compositionally biased region" description="Basic and acidic residues" evidence="1">
    <location>
        <begin position="506"/>
        <end position="516"/>
    </location>
</feature>
<sequence length="534" mass="59965">MREVLVFLTICAAETFREKLTVQPLEEEKVFTEVEFFFQRDDALPKHYRTYPRAIHEVTSKLKIEELHLSLAKGDSSDYQAANSKLASPVGAFLVASFQEDEIPVEDRWKSLVGVLAGLFCISLNQLDTRSAVTPPILLPSFAQVSSPSLRRVGFLPREVACTENLTPWKKIIPTGSTHGLAYLLDNPHYVQQNSVFWSLGFDFKSGDELIFWQRAIIDVRTRSSLQLLSAQEHSQPKTVLTAELLFGIRNSTTSSIAEKTEFSLVQSSQYSVLSEEILTKFEDDIRFNIPILWNSSKTENLHLKISRKSGGGQGEGSIKTTIFNPREIEEEVLTLEVVPWWLKPSLSSRRVRGCEETAYSYKAAHDAERVTGLIVFGFKIKPKSACIVEYDFKTAWPKWNEYPADANHGRYLPSVILFFQDALTSSPRRIFSESVLIYVPIPDFSMPYNVLCLACTVVAMAIGSVHNLTTSTVVPASSEAPQTNLGKIIHFVKGLLKKILRKSSKDVTKSEKIEEVAESEEIQSSNAADKKTQ</sequence>
<dbReference type="Pfam" id="PF04113">
    <property type="entry name" value="Gpi16"/>
    <property type="match status" value="2"/>
</dbReference>
<reference evidence="2 3" key="1">
    <citation type="submission" date="2021-04" db="EMBL/GenBank/DDBJ databases">
        <authorList>
            <person name="Bliznina A."/>
        </authorList>
    </citation>
    <scope>NUCLEOTIDE SEQUENCE [LARGE SCALE GENOMIC DNA]</scope>
</reference>
<keyword evidence="3" id="KW-1185">Reference proteome</keyword>
<name>A0ABN7SFA2_OIKDI</name>
<proteinExistence type="predicted"/>
<feature type="region of interest" description="Disordered" evidence="1">
    <location>
        <begin position="506"/>
        <end position="534"/>
    </location>
</feature>
<dbReference type="EMBL" id="OU015569">
    <property type="protein sequence ID" value="CAG5099025.1"/>
    <property type="molecule type" value="Genomic_DNA"/>
</dbReference>
<dbReference type="PANTHER" id="PTHR12959">
    <property type="entry name" value="GPI TRANSAMIDASE COMPONENT PIG-T-RELATED"/>
    <property type="match status" value="1"/>
</dbReference>
<organism evidence="2 3">
    <name type="scientific">Oikopleura dioica</name>
    <name type="common">Tunicate</name>
    <dbReference type="NCBI Taxonomy" id="34765"/>
    <lineage>
        <taxon>Eukaryota</taxon>
        <taxon>Metazoa</taxon>
        <taxon>Chordata</taxon>
        <taxon>Tunicata</taxon>
        <taxon>Appendicularia</taxon>
        <taxon>Copelata</taxon>
        <taxon>Oikopleuridae</taxon>
        <taxon>Oikopleura</taxon>
    </lineage>
</organism>
<dbReference type="InterPro" id="IPR007245">
    <property type="entry name" value="PIG-T"/>
</dbReference>
<evidence type="ECO:0000313" key="2">
    <source>
        <dbReference type="EMBL" id="CAG5099025.1"/>
    </source>
</evidence>
<protein>
    <submittedName>
        <fullName evidence="2">Oidioi.mRNA.OKI2018_I69.XSR.g16183.t1.cds</fullName>
    </submittedName>
</protein>
<dbReference type="Proteomes" id="UP001158576">
    <property type="component" value="Chromosome XSR"/>
</dbReference>
<dbReference type="PANTHER" id="PTHR12959:SF11">
    <property type="entry name" value="GPI TRANSAMIDASE COMPONENT PIG-T"/>
    <property type="match status" value="1"/>
</dbReference>